<feature type="compositionally biased region" description="Basic residues" evidence="1">
    <location>
        <begin position="179"/>
        <end position="189"/>
    </location>
</feature>
<sequence>MNTEILNNNTNNLITMEDLFPNNESQKVVVKFENLSDQEPEYLVCEPEQSTGILYDHNSQDCDHNPEENSIVNVSNIKKNSDYTLQQTIIKLRHKIKHEYLDDADRGHSEMLCEQSDSSQSSDKFITLEDIPKNVKGKSQAKKSANQMKANRNTNRTYKNKWNQPLVFVDCESSLGAAKKSKTPRKRKPTSISDSPNNKQSRAKLKKGRKRDMSSCSPSSVYPDIPSAAGSSNQLDTNDITLENTADDINLILEISDIDDCDLNEICPLLLPVNQGAPTCPADLSPIESQVLQIEDELNDRHIREIAPEDFCDFKWTTDEVTFTGQRETFKETAGLTFPVTEQLTDTDVFYKMFDSDFWDLLCTETNRCAVQKIASLKAHNQLTPNSLLHYWTPTDRDEMVSFVAIMILQGHYQLQDEKSYFTFNGFGTMPYFSRIMSYNRFVLLKSFCHFVDNDSLKDDSDRETKIRPLLEYFNDKFSTLYMPSQDIVIDESPFKCLDRLNYSQKITAKTDPAWMKTYELSEASTGYVWKFIMCVGKKRTQPDQPSNGATQPTNGSTRPTNGPADEFSSINASGVTNHIGAIDDDVTIGSIARPKTATTKIILDLMKPLLHRGYTLIMDNFYNSPLLLRYLKAQQTDCYGTIRLDREFVPPMLVNFNKSYLKQREAVTSYCSDLSMMVWKDANFVSMISTYHKLEERKWQDNKLTYPPQIVSDYNNSMGGVQRRYQFLSAHPMGRPHNKVWYMNVFCRILNVAMFNCFVIYASRNENVAQDQFRIKLAENLLRIHKRIDMTTEQRILTYQAGDGSAAYAVYRGYRPSKRPEIQTHDHFPVKNGKRKGRCVLCHNERKVDARTVWKCMECNVNLCIEICFREYHK</sequence>
<proteinExistence type="predicted"/>
<dbReference type="GeneID" id="113514733"/>
<dbReference type="Pfam" id="PF13843">
    <property type="entry name" value="DDE_Tnp_1_7"/>
    <property type="match status" value="2"/>
</dbReference>
<evidence type="ECO:0000313" key="4">
    <source>
        <dbReference type="RefSeq" id="XP_026754632.2"/>
    </source>
</evidence>
<feature type="compositionally biased region" description="Polar residues" evidence="1">
    <location>
        <begin position="115"/>
        <end position="124"/>
    </location>
</feature>
<feature type="compositionally biased region" description="Polar residues" evidence="1">
    <location>
        <begin position="543"/>
        <end position="561"/>
    </location>
</feature>
<organism evidence="3 4">
    <name type="scientific">Galleria mellonella</name>
    <name type="common">Greater wax moth</name>
    <dbReference type="NCBI Taxonomy" id="7137"/>
    <lineage>
        <taxon>Eukaryota</taxon>
        <taxon>Metazoa</taxon>
        <taxon>Ecdysozoa</taxon>
        <taxon>Arthropoda</taxon>
        <taxon>Hexapoda</taxon>
        <taxon>Insecta</taxon>
        <taxon>Pterygota</taxon>
        <taxon>Neoptera</taxon>
        <taxon>Endopterygota</taxon>
        <taxon>Lepidoptera</taxon>
        <taxon>Glossata</taxon>
        <taxon>Ditrysia</taxon>
        <taxon>Pyraloidea</taxon>
        <taxon>Pyralidae</taxon>
        <taxon>Galleriinae</taxon>
        <taxon>Galleria</taxon>
    </lineage>
</organism>
<keyword evidence="3" id="KW-1185">Reference proteome</keyword>
<feature type="compositionally biased region" description="Polar residues" evidence="1">
    <location>
        <begin position="142"/>
        <end position="159"/>
    </location>
</feature>
<protein>
    <submittedName>
        <fullName evidence="4">PiggyBac transposable element-derived protein 4-like</fullName>
    </submittedName>
</protein>
<feature type="compositionally biased region" description="Basic residues" evidence="1">
    <location>
        <begin position="201"/>
        <end position="210"/>
    </location>
</feature>
<feature type="region of interest" description="Disordered" evidence="1">
    <location>
        <begin position="178"/>
        <end position="234"/>
    </location>
</feature>
<reference evidence="4" key="1">
    <citation type="submission" date="2025-08" db="UniProtKB">
        <authorList>
            <consortium name="RefSeq"/>
        </authorList>
    </citation>
    <scope>IDENTIFICATION</scope>
    <source>
        <tissue evidence="4">Whole larvae</tissue>
    </source>
</reference>
<name>A0A6J1WK03_GALME</name>
<dbReference type="PANTHER" id="PTHR46599">
    <property type="entry name" value="PIGGYBAC TRANSPOSABLE ELEMENT-DERIVED PROTEIN 4"/>
    <property type="match status" value="1"/>
</dbReference>
<feature type="domain" description="PiggyBac transposable element-derived protein" evidence="2">
    <location>
        <begin position="347"/>
        <end position="551"/>
    </location>
</feature>
<gene>
    <name evidence="4" type="primary">LOC113514733</name>
</gene>
<dbReference type="InterPro" id="IPR029526">
    <property type="entry name" value="PGBD"/>
</dbReference>
<dbReference type="Proteomes" id="UP001652740">
    <property type="component" value="Unplaced"/>
</dbReference>
<dbReference type="PANTHER" id="PTHR46599:SF3">
    <property type="entry name" value="PIGGYBAC TRANSPOSABLE ELEMENT-DERIVED PROTEIN 4"/>
    <property type="match status" value="1"/>
</dbReference>
<evidence type="ECO:0000259" key="2">
    <source>
        <dbReference type="Pfam" id="PF13843"/>
    </source>
</evidence>
<evidence type="ECO:0000313" key="3">
    <source>
        <dbReference type="Proteomes" id="UP001652740"/>
    </source>
</evidence>
<dbReference type="InParanoid" id="A0A6J1WK03"/>
<dbReference type="KEGG" id="gmw:113514733"/>
<accession>A0A6J1WK03</accession>
<feature type="region of interest" description="Disordered" evidence="1">
    <location>
        <begin position="113"/>
        <end position="159"/>
    </location>
</feature>
<feature type="domain" description="PiggyBac transposable element-derived protein" evidence="2">
    <location>
        <begin position="597"/>
        <end position="759"/>
    </location>
</feature>
<dbReference type="RefSeq" id="XP_026754632.2">
    <property type="nucleotide sequence ID" value="XM_026898831.3"/>
</dbReference>
<dbReference type="AlphaFoldDB" id="A0A6J1WK03"/>
<evidence type="ECO:0000256" key="1">
    <source>
        <dbReference type="SAM" id="MobiDB-lite"/>
    </source>
</evidence>
<feature type="region of interest" description="Disordered" evidence="1">
    <location>
        <begin position="540"/>
        <end position="568"/>
    </location>
</feature>